<accession>A0A2A2ECU9</accession>
<dbReference type="OrthoDB" id="9781481at2"/>
<gene>
    <name evidence="2" type="ORF">B1526_1716</name>
</gene>
<sequence length="235" mass="26361">MSTGVLYVMSTVVSGLIKIGKTTTDRFDGRMYELEHNGYRNVTGLRRRFAIEVEDYDEKERMLDDIFSKARVPGSELFALDINLAIELLSSFEGRQIYPKSSTESKSKVFDDAAKNHQEHTDIQSIPESTYYLDRKRPPLHVEMVVDDDMLTIRAGQHVAANDSTSIDKGVRELRRSNVGTDGTVRADVRFSSPSQAAAFATGHSCNGWAQWKTADGQPINVFRTHQNSSSQSLH</sequence>
<comment type="caution">
    <text evidence="2">The sequence shown here is derived from an EMBL/GenBank/DDBJ whole genome shotgun (WGS) entry which is preliminary data.</text>
</comment>
<dbReference type="EMBL" id="MVOH01000025">
    <property type="protein sequence ID" value="PAU66802.1"/>
    <property type="molecule type" value="Genomic_DNA"/>
</dbReference>
<keyword evidence="3" id="KW-1185">Reference proteome</keyword>
<dbReference type="AlphaFoldDB" id="A0A2A2ECU9"/>
<dbReference type="Pfam" id="PF10544">
    <property type="entry name" value="T5orf172"/>
    <property type="match status" value="1"/>
</dbReference>
<proteinExistence type="predicted"/>
<feature type="domain" description="Bacteriophage T5 Orf172 DNA-binding" evidence="1">
    <location>
        <begin position="11"/>
        <end position="92"/>
    </location>
</feature>
<protein>
    <recommendedName>
        <fullName evidence="1">Bacteriophage T5 Orf172 DNA-binding domain-containing protein</fullName>
    </recommendedName>
</protein>
<dbReference type="InterPro" id="IPR018306">
    <property type="entry name" value="Phage_T5_Orf172_DNA-bd"/>
</dbReference>
<reference evidence="2 3" key="1">
    <citation type="journal article" date="2017" name="ISME J.">
        <title>Unveiling bifidobacterial biogeography across the mammalian branch of the tree of life.</title>
        <authorList>
            <person name="Milani C."/>
            <person name="Mangifesta M."/>
            <person name="Mancabelli L."/>
            <person name="Lugli G.A."/>
            <person name="James K."/>
            <person name="Duranti S."/>
            <person name="Turroni F."/>
            <person name="Ferrario C."/>
            <person name="Ossiprandi M.C."/>
            <person name="van Sinderen D."/>
            <person name="Ventura M."/>
        </authorList>
    </citation>
    <scope>NUCLEOTIDE SEQUENCE [LARGE SCALE GENOMIC DNA]</scope>
    <source>
        <strain evidence="3">Ham19E</strain>
    </source>
</reference>
<evidence type="ECO:0000259" key="1">
    <source>
        <dbReference type="SMART" id="SM00974"/>
    </source>
</evidence>
<dbReference type="RefSeq" id="WP_095615672.1">
    <property type="nucleotide sequence ID" value="NZ_MVOH01000025.1"/>
</dbReference>
<organism evidence="2 3">
    <name type="scientific">Bifidobacterium criceti</name>
    <dbReference type="NCBI Taxonomy" id="1960969"/>
    <lineage>
        <taxon>Bacteria</taxon>
        <taxon>Bacillati</taxon>
        <taxon>Actinomycetota</taxon>
        <taxon>Actinomycetes</taxon>
        <taxon>Bifidobacteriales</taxon>
        <taxon>Bifidobacteriaceae</taxon>
        <taxon>Bifidobacterium</taxon>
    </lineage>
</organism>
<dbReference type="Proteomes" id="UP000218399">
    <property type="component" value="Unassembled WGS sequence"/>
</dbReference>
<dbReference type="Pfam" id="PF14267">
    <property type="entry name" value="DUF4357"/>
    <property type="match status" value="1"/>
</dbReference>
<evidence type="ECO:0000313" key="2">
    <source>
        <dbReference type="EMBL" id="PAU66802.1"/>
    </source>
</evidence>
<dbReference type="InterPro" id="IPR025579">
    <property type="entry name" value="DUF4357"/>
</dbReference>
<evidence type="ECO:0000313" key="3">
    <source>
        <dbReference type="Proteomes" id="UP000218399"/>
    </source>
</evidence>
<name>A0A2A2ECU9_9BIFI</name>
<dbReference type="SMART" id="SM00974">
    <property type="entry name" value="T5orf172"/>
    <property type="match status" value="1"/>
</dbReference>